<evidence type="ECO:0000313" key="1">
    <source>
        <dbReference type="EMBL" id="MEQ2511495.1"/>
    </source>
</evidence>
<dbReference type="EMBL" id="JBBMFF010000235">
    <property type="protein sequence ID" value="MEQ2511495.1"/>
    <property type="molecule type" value="Genomic_DNA"/>
</dbReference>
<reference evidence="1 2" key="1">
    <citation type="submission" date="2024-03" db="EMBL/GenBank/DDBJ databases">
        <title>Human intestinal bacterial collection.</title>
        <authorList>
            <person name="Pauvert C."/>
            <person name="Hitch T.C.A."/>
            <person name="Clavel T."/>
        </authorList>
    </citation>
    <scope>NUCLEOTIDE SEQUENCE [LARGE SCALE GENOMIC DNA]</scope>
    <source>
        <strain evidence="1 2">CLA-AA-H192</strain>
    </source>
</reference>
<organism evidence="1 2">
    <name type="scientific">Faecousia intestinalis</name>
    <dbReference type="NCBI Taxonomy" id="3133167"/>
    <lineage>
        <taxon>Bacteria</taxon>
        <taxon>Bacillati</taxon>
        <taxon>Bacillota</taxon>
        <taxon>Clostridia</taxon>
        <taxon>Eubacteriales</taxon>
        <taxon>Oscillospiraceae</taxon>
        <taxon>Faecousia</taxon>
    </lineage>
</organism>
<name>A0ABV1G7Y0_9FIRM</name>
<protein>
    <submittedName>
        <fullName evidence="1">Uncharacterized protein</fullName>
    </submittedName>
</protein>
<sequence>MFYLFHELRHALQYLHPERFDGLIARSRLYVIQYDGTCYKLVDGKWKECKLEGSIEFFTELYLGQPHERDANDFAYERVKALLGASPELQELLAFWTPKKPISDQVYEELYRQIDEITGETSCETSR</sequence>
<dbReference type="RefSeq" id="WP_349136210.1">
    <property type="nucleotide sequence ID" value="NZ_JBBMFF010000235.1"/>
</dbReference>
<evidence type="ECO:0000313" key="2">
    <source>
        <dbReference type="Proteomes" id="UP001491552"/>
    </source>
</evidence>
<accession>A0ABV1G7Y0</accession>
<keyword evidence="2" id="KW-1185">Reference proteome</keyword>
<gene>
    <name evidence="1" type="ORF">WMO66_09600</name>
</gene>
<comment type="caution">
    <text evidence="1">The sequence shown here is derived from an EMBL/GenBank/DDBJ whole genome shotgun (WGS) entry which is preliminary data.</text>
</comment>
<dbReference type="Proteomes" id="UP001491552">
    <property type="component" value="Unassembled WGS sequence"/>
</dbReference>
<proteinExistence type="predicted"/>